<gene>
    <name evidence="2" type="ORF">SSLN_LOCUS1296</name>
</gene>
<keyword evidence="3" id="KW-1185">Reference proteome</keyword>
<organism evidence="4">
    <name type="scientific">Schistocephalus solidus</name>
    <name type="common">Tapeworm</name>
    <dbReference type="NCBI Taxonomy" id="70667"/>
    <lineage>
        <taxon>Eukaryota</taxon>
        <taxon>Metazoa</taxon>
        <taxon>Spiralia</taxon>
        <taxon>Lophotrochozoa</taxon>
        <taxon>Platyhelminthes</taxon>
        <taxon>Cestoda</taxon>
        <taxon>Eucestoda</taxon>
        <taxon>Diphyllobothriidea</taxon>
        <taxon>Diphyllobothriidae</taxon>
        <taxon>Schistocephalus</taxon>
    </lineage>
</organism>
<dbReference type="OrthoDB" id="10646658at2759"/>
<dbReference type="AlphaFoldDB" id="A0A183SAP8"/>
<dbReference type="Proteomes" id="UP000275846">
    <property type="component" value="Unassembled WGS sequence"/>
</dbReference>
<sequence length="112" mass="12336">MVNALPQSVRFHHQIAPFTGSSSVGGLPRPPEMASAPEVSLSRRNHPDMQDYVKSWSLDAARYRPKLLPDDHKDPFPTLLVPPLLPDEVGLFSNNVFHISLLVVASLSTQAL</sequence>
<protein>
    <submittedName>
        <fullName evidence="4">Mediator of RNA polymerase II transcription subunit 13</fullName>
    </submittedName>
</protein>
<reference evidence="2 3" key="2">
    <citation type="submission" date="2018-11" db="EMBL/GenBank/DDBJ databases">
        <authorList>
            <consortium name="Pathogen Informatics"/>
        </authorList>
    </citation>
    <scope>NUCLEOTIDE SEQUENCE [LARGE SCALE GENOMIC DNA]</scope>
    <source>
        <strain evidence="2 3">NST_G2</strain>
    </source>
</reference>
<dbReference type="EMBL" id="UYSU01002280">
    <property type="protein sequence ID" value="VDL87385.1"/>
    <property type="molecule type" value="Genomic_DNA"/>
</dbReference>
<name>A0A183SAP8_SCHSO</name>
<evidence type="ECO:0000313" key="2">
    <source>
        <dbReference type="EMBL" id="VDL87385.1"/>
    </source>
</evidence>
<reference evidence="4" key="1">
    <citation type="submission" date="2016-06" db="UniProtKB">
        <authorList>
            <consortium name="WormBaseParasite"/>
        </authorList>
    </citation>
    <scope>IDENTIFICATION</scope>
</reference>
<evidence type="ECO:0000256" key="1">
    <source>
        <dbReference type="SAM" id="MobiDB-lite"/>
    </source>
</evidence>
<feature type="region of interest" description="Disordered" evidence="1">
    <location>
        <begin position="20"/>
        <end position="44"/>
    </location>
</feature>
<evidence type="ECO:0000313" key="4">
    <source>
        <dbReference type="WBParaSite" id="SSLN_0000134901-mRNA-1"/>
    </source>
</evidence>
<evidence type="ECO:0000313" key="3">
    <source>
        <dbReference type="Proteomes" id="UP000275846"/>
    </source>
</evidence>
<accession>A0A183SAP8</accession>
<dbReference type="WBParaSite" id="SSLN_0000134901-mRNA-1">
    <property type="protein sequence ID" value="SSLN_0000134901-mRNA-1"/>
    <property type="gene ID" value="SSLN_0000134901"/>
</dbReference>
<dbReference type="STRING" id="70667.A0A183SAP8"/>
<proteinExistence type="predicted"/>